<keyword evidence="2" id="KW-1185">Reference proteome</keyword>
<dbReference type="InterPro" id="IPR011200">
    <property type="entry name" value="UCP012608"/>
</dbReference>
<organism evidence="1 2">
    <name type="scientific">Sphingomonas japonica</name>
    <dbReference type="NCBI Taxonomy" id="511662"/>
    <lineage>
        <taxon>Bacteria</taxon>
        <taxon>Pseudomonadati</taxon>
        <taxon>Pseudomonadota</taxon>
        <taxon>Alphaproteobacteria</taxon>
        <taxon>Sphingomonadales</taxon>
        <taxon>Sphingomonadaceae</taxon>
        <taxon>Sphingomonas</taxon>
    </lineage>
</organism>
<dbReference type="Proteomes" id="UP000788153">
    <property type="component" value="Unassembled WGS sequence"/>
</dbReference>
<name>A0ABX0TZL2_9SPHN</name>
<comment type="caution">
    <text evidence="1">The sequence shown here is derived from an EMBL/GenBank/DDBJ whole genome shotgun (WGS) entry which is preliminary data.</text>
</comment>
<gene>
    <name evidence="1" type="ORF">FHT01_001236</name>
</gene>
<dbReference type="Pfam" id="PF10094">
    <property type="entry name" value="DUF2332"/>
    <property type="match status" value="1"/>
</dbReference>
<proteinExistence type="predicted"/>
<sequence>MTGDGGEFLRQAAICRAMASPFTARVLEAGPDILHRGPLTLARIAGWPGDRGDAAVGLRFASAFHALARRHADAALVRLYKERDGDFAKVLGDALEAQDGFVADWIGSAPQTNEVGRAAAIMAALMVAATAFPGASFELLELGSSAGLNLNLGRYGYDLGGVFAGSPAAMLRLHPEWRGPPPPDASVRITSARGVDIAPLDVADPAVCDRLRAYCWPDQDARAARLDAAIALAQVYPPQIDRGDAAAWLEQRLAEPQDAGTIRAIFHSIVLQYLPPQARARVLALIADAGKHATTERPLAHVSFEWDDIRKLVQLELTLWPGGTRTTLATVNAHGAWVEWAG</sequence>
<dbReference type="EMBL" id="JAASQP010000001">
    <property type="protein sequence ID" value="NIJ23694.1"/>
    <property type="molecule type" value="Genomic_DNA"/>
</dbReference>
<dbReference type="PIRSF" id="PIRSF012608">
    <property type="entry name" value="UCP012608"/>
    <property type="match status" value="1"/>
</dbReference>
<evidence type="ECO:0000313" key="1">
    <source>
        <dbReference type="EMBL" id="NIJ23694.1"/>
    </source>
</evidence>
<evidence type="ECO:0000313" key="2">
    <source>
        <dbReference type="Proteomes" id="UP000788153"/>
    </source>
</evidence>
<accession>A0ABX0TZL2</accession>
<protein>
    <recommendedName>
        <fullName evidence="3">DUF2332 domain-containing protein</fullName>
    </recommendedName>
</protein>
<evidence type="ECO:0008006" key="3">
    <source>
        <dbReference type="Google" id="ProtNLM"/>
    </source>
</evidence>
<dbReference type="RefSeq" id="WP_140231315.1">
    <property type="nucleotide sequence ID" value="NZ_BAAAEV010000001.1"/>
</dbReference>
<reference evidence="1 2" key="1">
    <citation type="submission" date="2020-03" db="EMBL/GenBank/DDBJ databases">
        <title>Genomic Encyclopedia of Type Strains, Phase IV (KMG-IV): sequencing the most valuable type-strain genomes for metagenomic binning, comparative biology and taxonomic classification.</title>
        <authorList>
            <person name="Goeker M."/>
        </authorList>
    </citation>
    <scope>NUCLEOTIDE SEQUENCE [LARGE SCALE GENOMIC DNA]</scope>
    <source>
        <strain evidence="1 2">DSM 22753</strain>
    </source>
</reference>